<name>A0A0B2QWG1_GLYSO</name>
<evidence type="ECO:0000313" key="3">
    <source>
        <dbReference type="Proteomes" id="UP000289340"/>
    </source>
</evidence>
<dbReference type="Proteomes" id="UP000053555">
    <property type="component" value="Unassembled WGS sequence"/>
</dbReference>
<dbReference type="EMBL" id="QZWG01000003">
    <property type="protein sequence ID" value="RZC19674.1"/>
    <property type="molecule type" value="Genomic_DNA"/>
</dbReference>
<evidence type="ECO:0000313" key="2">
    <source>
        <dbReference type="EMBL" id="RZC19674.1"/>
    </source>
</evidence>
<reference evidence="1" key="1">
    <citation type="submission" date="2014-07" db="EMBL/GenBank/DDBJ databases">
        <title>Identification of a novel salt tolerance gene in wild soybean by whole-genome sequencing.</title>
        <authorList>
            <person name="Lam H.-M."/>
            <person name="Qi X."/>
            <person name="Li M.-W."/>
            <person name="Liu X."/>
            <person name="Xie M."/>
            <person name="Ni M."/>
            <person name="Xu X."/>
        </authorList>
    </citation>
    <scope>NUCLEOTIDE SEQUENCE [LARGE SCALE GENOMIC DNA]</scope>
    <source>
        <tissue evidence="1">Root</tissue>
    </source>
</reference>
<accession>A0A0B2QWG1</accession>
<proteinExistence type="predicted"/>
<evidence type="ECO:0000313" key="1">
    <source>
        <dbReference type="EMBL" id="KHN24123.1"/>
    </source>
</evidence>
<organism evidence="1">
    <name type="scientific">Glycine soja</name>
    <name type="common">Wild soybean</name>
    <dbReference type="NCBI Taxonomy" id="3848"/>
    <lineage>
        <taxon>Eukaryota</taxon>
        <taxon>Viridiplantae</taxon>
        <taxon>Streptophyta</taxon>
        <taxon>Embryophyta</taxon>
        <taxon>Tracheophyta</taxon>
        <taxon>Spermatophyta</taxon>
        <taxon>Magnoliopsida</taxon>
        <taxon>eudicotyledons</taxon>
        <taxon>Gunneridae</taxon>
        <taxon>Pentapetalae</taxon>
        <taxon>rosids</taxon>
        <taxon>fabids</taxon>
        <taxon>Fabales</taxon>
        <taxon>Fabaceae</taxon>
        <taxon>Papilionoideae</taxon>
        <taxon>50 kb inversion clade</taxon>
        <taxon>NPAAA clade</taxon>
        <taxon>indigoferoid/millettioid clade</taxon>
        <taxon>Phaseoleae</taxon>
        <taxon>Glycine</taxon>
        <taxon>Glycine subgen. Soja</taxon>
    </lineage>
</organism>
<protein>
    <submittedName>
        <fullName evidence="1">Uncharacterized protein</fullName>
    </submittedName>
</protein>
<dbReference type="EMBL" id="KN655719">
    <property type="protein sequence ID" value="KHN24123.1"/>
    <property type="molecule type" value="Genomic_DNA"/>
</dbReference>
<dbReference type="Pfam" id="PF14009">
    <property type="entry name" value="PADRE"/>
    <property type="match status" value="1"/>
</dbReference>
<dbReference type="PANTHER" id="PTHR33052">
    <property type="entry name" value="DUF4228 DOMAIN PROTEIN-RELATED"/>
    <property type="match status" value="1"/>
</dbReference>
<dbReference type="Proteomes" id="UP000289340">
    <property type="component" value="Chromosome 3"/>
</dbReference>
<keyword evidence="3" id="KW-1185">Reference proteome</keyword>
<dbReference type="AlphaFoldDB" id="A0A0B2QWG1"/>
<gene>
    <name evidence="2" type="ORF">D0Y65_006486</name>
    <name evidence="1" type="ORF">glysoja_047202</name>
</gene>
<dbReference type="InterPro" id="IPR025322">
    <property type="entry name" value="PADRE_dom"/>
</dbReference>
<sequence>MGCIKRERQVLKLVHPGRHVEVLKEPITAAEVMRRNPRHCIARPDVFEFPSVVVKPESVLLPGNVFFIVPNHTLYNLLKTKGQTNNLPFIQKQYSPNDRLVSSYAWVSSKLQTYKQHIKCLFTRKGKVGQSRKVKEKLHVFNKAFLPLFFHSPFSQRGSNCPSYSNSAYVESLCIYEGDGKSESQLQVEDTSYDAIENRKNNEMKLLKKDVFGPNQKVTMLKSCLRKPDSIRKSLNLKVSFDLPNKKQEQQMELNIFRSKFFGYLSW</sequence>
<reference evidence="2 3" key="2">
    <citation type="submission" date="2018-09" db="EMBL/GenBank/DDBJ databases">
        <title>A high-quality reference genome of wild soybean provides a powerful tool to mine soybean genomes.</title>
        <authorList>
            <person name="Xie M."/>
            <person name="Chung C.Y.L."/>
            <person name="Li M.-W."/>
            <person name="Wong F.-L."/>
            <person name="Chan T.-F."/>
            <person name="Lam H.-M."/>
        </authorList>
    </citation>
    <scope>NUCLEOTIDE SEQUENCE [LARGE SCALE GENOMIC DNA]</scope>
    <source>
        <strain evidence="3">cv. W05</strain>
        <tissue evidence="2">Hypocotyl of etiolated seedlings</tissue>
    </source>
</reference>